<accession>A0A8S0XS88</accession>
<name>A0A8S0XS88_CYCAE</name>
<feature type="compositionally biased region" description="Polar residues" evidence="1">
    <location>
        <begin position="287"/>
        <end position="300"/>
    </location>
</feature>
<protein>
    <recommendedName>
        <fullName evidence="4">Endonuclease/exonuclease/phosphatase domain-containing protein</fullName>
    </recommendedName>
</protein>
<dbReference type="AlphaFoldDB" id="A0A8S0XS88"/>
<proteinExistence type="predicted"/>
<dbReference type="OrthoDB" id="3057246at2759"/>
<sequence length="300" mass="34172">MTHRGPALPALLEVGPSYRRLQGETTLLICSGPHEQEEHHQHAGCCKGNAKAKPPVPPTPRNQPCPHKGHCINCHKDHAANLASCKFWAHCYDREWIMAKYHQNVHHTYAHFNTLLEICKTKFDILFFQETPWNFIRHALFTTSMEGDEVIGTPKHPNWLQMVRIKEGEVPRVIASVSTRLSRYRPAMCRDIVDHRDILILSLFSGGEVLNLMNVYSDDQHTAIEHLAAHVHSLPPFIYMAGDFNCVLTTWDDYEHGKSSMAISLQDTTSQIGLEWARPSNHRPTRISPNPNQRSNILDS</sequence>
<dbReference type="SUPFAM" id="SSF56219">
    <property type="entry name" value="DNase I-like"/>
    <property type="match status" value="1"/>
</dbReference>
<evidence type="ECO:0008006" key="4">
    <source>
        <dbReference type="Google" id="ProtNLM"/>
    </source>
</evidence>
<dbReference type="Gene3D" id="3.60.10.10">
    <property type="entry name" value="Endonuclease/exonuclease/phosphatase"/>
    <property type="match status" value="1"/>
</dbReference>
<evidence type="ECO:0000313" key="3">
    <source>
        <dbReference type="Proteomes" id="UP000467700"/>
    </source>
</evidence>
<evidence type="ECO:0000313" key="2">
    <source>
        <dbReference type="EMBL" id="CAA7264641.1"/>
    </source>
</evidence>
<dbReference type="InterPro" id="IPR036691">
    <property type="entry name" value="Endo/exonu/phosph_ase_sf"/>
</dbReference>
<organism evidence="2 3">
    <name type="scientific">Cyclocybe aegerita</name>
    <name type="common">Black poplar mushroom</name>
    <name type="synonym">Agrocybe aegerita</name>
    <dbReference type="NCBI Taxonomy" id="1973307"/>
    <lineage>
        <taxon>Eukaryota</taxon>
        <taxon>Fungi</taxon>
        <taxon>Dikarya</taxon>
        <taxon>Basidiomycota</taxon>
        <taxon>Agaricomycotina</taxon>
        <taxon>Agaricomycetes</taxon>
        <taxon>Agaricomycetidae</taxon>
        <taxon>Agaricales</taxon>
        <taxon>Agaricineae</taxon>
        <taxon>Bolbitiaceae</taxon>
        <taxon>Cyclocybe</taxon>
    </lineage>
</organism>
<evidence type="ECO:0000256" key="1">
    <source>
        <dbReference type="SAM" id="MobiDB-lite"/>
    </source>
</evidence>
<feature type="region of interest" description="Disordered" evidence="1">
    <location>
        <begin position="279"/>
        <end position="300"/>
    </location>
</feature>
<gene>
    <name evidence="2" type="ORF">AAE3_LOCUS7304</name>
</gene>
<dbReference type="Proteomes" id="UP000467700">
    <property type="component" value="Unassembled WGS sequence"/>
</dbReference>
<reference evidence="2 3" key="1">
    <citation type="submission" date="2020-01" db="EMBL/GenBank/DDBJ databases">
        <authorList>
            <person name="Gupta K D."/>
        </authorList>
    </citation>
    <scope>NUCLEOTIDE SEQUENCE [LARGE SCALE GENOMIC DNA]</scope>
</reference>
<comment type="caution">
    <text evidence="2">The sequence shown here is derived from an EMBL/GenBank/DDBJ whole genome shotgun (WGS) entry which is preliminary data.</text>
</comment>
<keyword evidence="3" id="KW-1185">Reference proteome</keyword>
<dbReference type="EMBL" id="CACVBS010000046">
    <property type="protein sequence ID" value="CAA7264641.1"/>
    <property type="molecule type" value="Genomic_DNA"/>
</dbReference>